<protein>
    <submittedName>
        <fullName evidence="1">Uncharacterized protein</fullName>
    </submittedName>
</protein>
<organism evidence="1 2">
    <name type="scientific">Mucilaginibacter oryzae</name>
    <dbReference type="NCBI Taxonomy" id="468058"/>
    <lineage>
        <taxon>Bacteria</taxon>
        <taxon>Pseudomonadati</taxon>
        <taxon>Bacteroidota</taxon>
        <taxon>Sphingobacteriia</taxon>
        <taxon>Sphingobacteriales</taxon>
        <taxon>Sphingobacteriaceae</taxon>
        <taxon>Mucilaginibacter</taxon>
    </lineage>
</organism>
<proteinExistence type="predicted"/>
<dbReference type="Proteomes" id="UP000245678">
    <property type="component" value="Unassembled WGS sequence"/>
</dbReference>
<accession>A0A316H5T6</accession>
<dbReference type="AlphaFoldDB" id="A0A316H5T6"/>
<gene>
    <name evidence="1" type="ORF">LX99_03547</name>
</gene>
<reference evidence="1 2" key="1">
    <citation type="submission" date="2018-05" db="EMBL/GenBank/DDBJ databases">
        <title>Genomic Encyclopedia of Archaeal and Bacterial Type Strains, Phase II (KMG-II): from individual species to whole genera.</title>
        <authorList>
            <person name="Goeker M."/>
        </authorList>
    </citation>
    <scope>NUCLEOTIDE SEQUENCE [LARGE SCALE GENOMIC DNA]</scope>
    <source>
        <strain evidence="1 2">DSM 19975</strain>
    </source>
</reference>
<evidence type="ECO:0000313" key="2">
    <source>
        <dbReference type="Proteomes" id="UP000245678"/>
    </source>
</evidence>
<dbReference type="EMBL" id="QGHA01000007">
    <property type="protein sequence ID" value="PWK75816.1"/>
    <property type="molecule type" value="Genomic_DNA"/>
</dbReference>
<name>A0A316H5T6_9SPHI</name>
<keyword evidence="2" id="KW-1185">Reference proteome</keyword>
<evidence type="ECO:0000313" key="1">
    <source>
        <dbReference type="EMBL" id="PWK75816.1"/>
    </source>
</evidence>
<sequence length="71" mass="7688">MYGVLKNPLLRAVESAVAGGIQAINRTSYNTPPALSRSESHLPSFLTTQYFPKATTPYPKLSIVTKLLPGI</sequence>
<comment type="caution">
    <text evidence="1">The sequence shown here is derived from an EMBL/GenBank/DDBJ whole genome shotgun (WGS) entry which is preliminary data.</text>
</comment>